<feature type="repeat" description="TPR" evidence="8">
    <location>
        <begin position="241"/>
        <end position="274"/>
    </location>
</feature>
<feature type="repeat" description="TPR" evidence="8">
    <location>
        <begin position="275"/>
        <end position="308"/>
    </location>
</feature>
<protein>
    <recommendedName>
        <fullName evidence="3">protein O-GlcNAc transferase</fullName>
        <ecNumber evidence="3">2.4.1.255</ecNumber>
    </recommendedName>
</protein>
<evidence type="ECO:0000256" key="3">
    <source>
        <dbReference type="ARBA" id="ARBA00011970"/>
    </source>
</evidence>
<keyword evidence="7 8" id="KW-0802">TPR repeat</keyword>
<dbReference type="PROSITE" id="PS50005">
    <property type="entry name" value="TPR"/>
    <property type="match status" value="6"/>
</dbReference>
<feature type="repeat" description="TPR" evidence="8">
    <location>
        <begin position="105"/>
        <end position="138"/>
    </location>
</feature>
<name>A0A494X753_9BURK</name>
<dbReference type="Pfam" id="PF13844">
    <property type="entry name" value="Glyco_transf_41"/>
    <property type="match status" value="2"/>
</dbReference>
<evidence type="ECO:0000259" key="9">
    <source>
        <dbReference type="Pfam" id="PF13844"/>
    </source>
</evidence>
<keyword evidence="6" id="KW-0677">Repeat</keyword>
<evidence type="ECO:0000256" key="4">
    <source>
        <dbReference type="ARBA" id="ARBA00022676"/>
    </source>
</evidence>
<dbReference type="SUPFAM" id="SSF53756">
    <property type="entry name" value="UDP-Glycosyltransferase/glycogen phosphorylase"/>
    <property type="match status" value="1"/>
</dbReference>
<sequence>MSTEARFAQAKAFHLAGAFAAARPLYEAILADEPANDDVMFRLGILAWQTGDGEMALAWVRGALERRPREARYRLGEGQVLVALQRLDEAAAAYRQVLADDARSCDAWFALGCALQAKGDWPAAIDAYSSLLAIEPAHADALNNLGNCLYRCGEAQAAEAAYRRALAVQPAYASALANLATLLQARGAVDEAVTLLHEAIRAEPHTATHHANLGTALAERRHYAEAAEALERALALDACCPQAAYNLGAVREAQGRYPEAAAHYEAAVALNPGHADAYNNLGNVRKALGEFAAAAQAFDAALRLRPGFVAARNNAGNLARTLGRMDEAEAHYRAALDGDASSATHRSATYNNLGNVLKDTGELDEAVQCYRDALQCDPGNIVSHSNLAYALTFQTEDAGAILAECRRLAERHEAPFAGSARVYANTREPDRRLRIGYVSADFRDHCQSLFTVPLLSHHDRTRHEIVCYSSVARPDGLTQRIQGYADLWRDVREFDDDALAQAIRDDAIDVLVDLTMHMADGRPLLYARRPAPVQVAWLAYPGTTGSQAIGYRLTDPWLDPLGQADVDACYSERSIRLPDAFWCYDPLADVHAVGAPPAVRNGYLTFGCLNNACKLTDRTLRMWAPVFARLPSARLMLMAAPGAARDRLSARLRAHGIDDARVDFVAFRPRAAYLQTYHAIDVALDTLPYNGHTTSLDALWMGVPVVTRVGPTVVGRGGLSQLANLGLTDLVAHTDDDFVRLAVELAGDLPRLAALRAGLRARMQASPLMDGARFARNIEHAYREMWRAWCGQGV</sequence>
<dbReference type="PANTHER" id="PTHR44835:SF1">
    <property type="entry name" value="PROTEIN O-GLCNAC TRANSFERASE"/>
    <property type="match status" value="1"/>
</dbReference>
<dbReference type="Pfam" id="PF14559">
    <property type="entry name" value="TPR_19"/>
    <property type="match status" value="1"/>
</dbReference>
<reference evidence="10 11" key="1">
    <citation type="submission" date="2018-10" db="EMBL/GenBank/DDBJ databases">
        <title>Paraburkholderia sp. 7MK8-2, isolated from soil.</title>
        <authorList>
            <person name="Gao Z.-H."/>
            <person name="Qiu L.-H."/>
        </authorList>
    </citation>
    <scope>NUCLEOTIDE SEQUENCE [LARGE SCALE GENOMIC DNA]</scope>
    <source>
        <strain evidence="10 11">7MK8-2</strain>
    </source>
</reference>
<dbReference type="Gene3D" id="1.25.40.10">
    <property type="entry name" value="Tetratricopeptide repeat domain"/>
    <property type="match status" value="6"/>
</dbReference>
<dbReference type="PROSITE" id="PS50293">
    <property type="entry name" value="TPR_REGION"/>
    <property type="match status" value="2"/>
</dbReference>
<dbReference type="Gene3D" id="3.40.50.11380">
    <property type="match status" value="1"/>
</dbReference>
<accession>A0A494X753</accession>
<dbReference type="Proteomes" id="UP000280434">
    <property type="component" value="Unassembled WGS sequence"/>
</dbReference>
<keyword evidence="5" id="KW-0808">Transferase</keyword>
<feature type="repeat" description="TPR" evidence="8">
    <location>
        <begin position="139"/>
        <end position="172"/>
    </location>
</feature>
<feature type="domain" description="O-GlcNAc transferase C-terminal" evidence="9">
    <location>
        <begin position="605"/>
        <end position="777"/>
    </location>
</feature>
<feature type="repeat" description="TPR" evidence="8">
    <location>
        <begin position="173"/>
        <end position="206"/>
    </location>
</feature>
<dbReference type="PANTHER" id="PTHR44835">
    <property type="entry name" value="UDP-N-ACETYLGLUCOSAMINE--PEPTIDE N-ACETYLGLUCOSAMINYLTRANSFERASE SPINDLY-RELATED"/>
    <property type="match status" value="1"/>
</dbReference>
<feature type="domain" description="O-GlcNAc transferase C-terminal" evidence="9">
    <location>
        <begin position="425"/>
        <end position="585"/>
    </location>
</feature>
<evidence type="ECO:0000256" key="1">
    <source>
        <dbReference type="ARBA" id="ARBA00004922"/>
    </source>
</evidence>
<keyword evidence="11" id="KW-1185">Reference proteome</keyword>
<comment type="caution">
    <text evidence="10">The sequence shown here is derived from an EMBL/GenBank/DDBJ whole genome shotgun (WGS) entry which is preliminary data.</text>
</comment>
<proteinExistence type="inferred from homology"/>
<feature type="repeat" description="TPR" evidence="8">
    <location>
        <begin position="347"/>
        <end position="380"/>
    </location>
</feature>
<dbReference type="EMBL" id="RBZV01000014">
    <property type="protein sequence ID" value="RKP44116.1"/>
    <property type="molecule type" value="Genomic_DNA"/>
</dbReference>
<evidence type="ECO:0000256" key="5">
    <source>
        <dbReference type="ARBA" id="ARBA00022679"/>
    </source>
</evidence>
<comment type="pathway">
    <text evidence="1">Protein modification; protein glycosylation.</text>
</comment>
<dbReference type="Gene3D" id="3.40.50.2000">
    <property type="entry name" value="Glycogen Phosphorylase B"/>
    <property type="match status" value="1"/>
</dbReference>
<dbReference type="SMART" id="SM00028">
    <property type="entry name" value="TPR"/>
    <property type="match status" value="11"/>
</dbReference>
<dbReference type="InterPro" id="IPR019734">
    <property type="entry name" value="TPR_rpt"/>
</dbReference>
<evidence type="ECO:0000313" key="10">
    <source>
        <dbReference type="EMBL" id="RKP44116.1"/>
    </source>
</evidence>
<gene>
    <name evidence="10" type="ORF">D7S89_23160</name>
</gene>
<dbReference type="InterPro" id="IPR011990">
    <property type="entry name" value="TPR-like_helical_dom_sf"/>
</dbReference>
<evidence type="ECO:0000313" key="11">
    <source>
        <dbReference type="Proteomes" id="UP000280434"/>
    </source>
</evidence>
<dbReference type="EC" id="2.4.1.255" evidence="3"/>
<dbReference type="Pfam" id="PF13424">
    <property type="entry name" value="TPR_12"/>
    <property type="match status" value="1"/>
</dbReference>
<evidence type="ECO:0000256" key="8">
    <source>
        <dbReference type="PROSITE-ProRule" id="PRU00339"/>
    </source>
</evidence>
<dbReference type="RefSeq" id="WP_121281208.1">
    <property type="nucleotide sequence ID" value="NZ_RBZV01000014.1"/>
</dbReference>
<keyword evidence="4" id="KW-0328">Glycosyltransferase</keyword>
<dbReference type="AlphaFoldDB" id="A0A494X753"/>
<dbReference type="InterPro" id="IPR029489">
    <property type="entry name" value="OGT/SEC/SPY_C"/>
</dbReference>
<dbReference type="SUPFAM" id="SSF48452">
    <property type="entry name" value="TPR-like"/>
    <property type="match status" value="3"/>
</dbReference>
<organism evidence="10 11">
    <name type="scientific">Trinickia fusca</name>
    <dbReference type="NCBI Taxonomy" id="2419777"/>
    <lineage>
        <taxon>Bacteria</taxon>
        <taxon>Pseudomonadati</taxon>
        <taxon>Pseudomonadota</taxon>
        <taxon>Betaproteobacteria</taxon>
        <taxon>Burkholderiales</taxon>
        <taxon>Burkholderiaceae</taxon>
        <taxon>Trinickia</taxon>
    </lineage>
</organism>
<evidence type="ECO:0000256" key="6">
    <source>
        <dbReference type="ARBA" id="ARBA00022737"/>
    </source>
</evidence>
<dbReference type="OrthoDB" id="101857at2"/>
<evidence type="ECO:0000256" key="7">
    <source>
        <dbReference type="ARBA" id="ARBA00022803"/>
    </source>
</evidence>
<dbReference type="InterPro" id="IPR051939">
    <property type="entry name" value="Glycosyltr_41/O-GlcNAc_trsf"/>
</dbReference>
<dbReference type="GO" id="GO:0097363">
    <property type="term" value="F:protein O-acetylglucosaminyltransferase activity"/>
    <property type="evidence" value="ECO:0007669"/>
    <property type="project" value="UniProtKB-EC"/>
</dbReference>
<dbReference type="Pfam" id="PF13432">
    <property type="entry name" value="TPR_16"/>
    <property type="match status" value="3"/>
</dbReference>
<comment type="similarity">
    <text evidence="2">Belongs to the glycosyltransferase 41 family. O-GlcNAc transferase subfamily.</text>
</comment>
<evidence type="ECO:0000256" key="2">
    <source>
        <dbReference type="ARBA" id="ARBA00005386"/>
    </source>
</evidence>